<dbReference type="EMBL" id="CAUJNA010000035">
    <property type="protein sequence ID" value="CAJ1370740.1"/>
    <property type="molecule type" value="Genomic_DNA"/>
</dbReference>
<feature type="region of interest" description="Disordered" evidence="1">
    <location>
        <begin position="490"/>
        <end position="523"/>
    </location>
</feature>
<dbReference type="AlphaFoldDB" id="A0AA36MJN1"/>
<proteinExistence type="predicted"/>
<evidence type="ECO:0000256" key="1">
    <source>
        <dbReference type="SAM" id="MobiDB-lite"/>
    </source>
</evidence>
<name>A0AA36MJN1_9DINO</name>
<dbReference type="Gene3D" id="3.40.50.300">
    <property type="entry name" value="P-loop containing nucleotide triphosphate hydrolases"/>
    <property type="match status" value="1"/>
</dbReference>
<feature type="region of interest" description="Disordered" evidence="1">
    <location>
        <begin position="574"/>
        <end position="601"/>
    </location>
</feature>
<organism evidence="2 3">
    <name type="scientific">Effrenium voratum</name>
    <dbReference type="NCBI Taxonomy" id="2562239"/>
    <lineage>
        <taxon>Eukaryota</taxon>
        <taxon>Sar</taxon>
        <taxon>Alveolata</taxon>
        <taxon>Dinophyceae</taxon>
        <taxon>Suessiales</taxon>
        <taxon>Symbiodiniaceae</taxon>
        <taxon>Effrenium</taxon>
    </lineage>
</organism>
<evidence type="ECO:0000313" key="3">
    <source>
        <dbReference type="Proteomes" id="UP001178507"/>
    </source>
</evidence>
<reference evidence="2" key="1">
    <citation type="submission" date="2023-08" db="EMBL/GenBank/DDBJ databases">
        <authorList>
            <person name="Chen Y."/>
            <person name="Shah S."/>
            <person name="Dougan E. K."/>
            <person name="Thang M."/>
            <person name="Chan C."/>
        </authorList>
    </citation>
    <scope>NUCLEOTIDE SEQUENCE</scope>
</reference>
<accession>A0AA36MJN1</accession>
<feature type="compositionally biased region" description="Polar residues" evidence="1">
    <location>
        <begin position="493"/>
        <end position="515"/>
    </location>
</feature>
<dbReference type="InterPro" id="IPR027417">
    <property type="entry name" value="P-loop_NTPase"/>
</dbReference>
<dbReference type="CDD" id="cd00882">
    <property type="entry name" value="Ras_like_GTPase"/>
    <property type="match status" value="1"/>
</dbReference>
<protein>
    <submittedName>
        <fullName evidence="2">Uncharacterized protein</fullName>
    </submittedName>
</protein>
<evidence type="ECO:0000313" key="2">
    <source>
        <dbReference type="EMBL" id="CAJ1370740.1"/>
    </source>
</evidence>
<keyword evidence="3" id="KW-1185">Reference proteome</keyword>
<dbReference type="Proteomes" id="UP001178507">
    <property type="component" value="Unassembled WGS sequence"/>
</dbReference>
<comment type="caution">
    <text evidence="2">The sequence shown here is derived from an EMBL/GenBank/DDBJ whole genome shotgun (WGS) entry which is preliminary data.</text>
</comment>
<gene>
    <name evidence="2" type="ORF">EVOR1521_LOCUS1240</name>
</gene>
<dbReference type="SUPFAM" id="SSF52540">
    <property type="entry name" value="P-loop containing nucleoside triphosphate hydrolases"/>
    <property type="match status" value="1"/>
</dbReference>
<sequence>MSHALAHDSRDVEDLLGRSRELFYDLAAMAQLAHQGPAQFAIRQLCDALDEDLEALNREERFVVFSGLVSPTPQAVRELKEDASGRRNLMPTSFSENTRGIVTQLELCPEAEHIEVRLLEKVCQPAQSVGTAVHSGFRLCEGYPERLAGPRPWRRLQRRLRQLCTAETGLRRLQIRLPCPLDHPVSIIDTPGLDSSEVWQHVKELVRSKAFLLVWVAALDAPTTFGTNGEKLLELYRSSGHSLPPVLVLTKWDRLQSLPEFDPDSLQGHLRQRFGALKRSLCSTTVSDLTSEDIETLISALSPSCDAASLTRDLTLHACRLPQGSKLCQESEARTNVADYLRSLETPAKLRFQTEEHLLLAASNAAAALQAVPEAADEVVQLWQSLLSLLAGVSEPLRISCRLQKIVVASQQAANILLKDDDQAVLFSADQLQVTQQSLAASFRQRLDGYFQDLPSNATELASYKPPQGLPPTECATCLIPEFVKVGHDTAKSENQGTRTTSGAWRSWPWSSGKPNSWREHGAPGAELLQGAAASAWRAPAVRASGGLAGERGPALGRLAAAGAARRGDGLLVGRHGQRRGRAPRCQPVLGPAGPVHGPGGGLLPGGLAVAAGVLELRGGPAPRGGDGSGDPEPTT</sequence>